<evidence type="ECO:0000259" key="2">
    <source>
        <dbReference type="Pfam" id="PF13478"/>
    </source>
</evidence>
<dbReference type="Gene3D" id="3.40.50.720">
    <property type="entry name" value="NAD(P)-binding Rossmann-like Domain"/>
    <property type="match status" value="1"/>
</dbReference>
<dbReference type="Pfam" id="PF02625">
    <property type="entry name" value="XdhC_CoxI"/>
    <property type="match status" value="1"/>
</dbReference>
<dbReference type="STRING" id="679936.Sulac_0491"/>
<dbReference type="PANTHER" id="PTHR30388">
    <property type="entry name" value="ALDEHYDE OXIDOREDUCTASE MOLYBDENUM COFACTOR ASSEMBLY PROTEIN"/>
    <property type="match status" value="1"/>
</dbReference>
<dbReference type="EC" id="1.17.1.4" evidence="3"/>
<dbReference type="Pfam" id="PF13478">
    <property type="entry name" value="XdhC_C"/>
    <property type="match status" value="1"/>
</dbReference>
<name>G8TYS4_SULAD</name>
<dbReference type="GO" id="GO:0004854">
    <property type="term" value="F:xanthine dehydrogenase activity"/>
    <property type="evidence" value="ECO:0007669"/>
    <property type="project" value="UniProtKB-EC"/>
</dbReference>
<dbReference type="InterPro" id="IPR052698">
    <property type="entry name" value="MoCofactor_Util/Proc"/>
</dbReference>
<feature type="domain" description="XdhC- CoxI" evidence="1">
    <location>
        <begin position="19"/>
        <end position="84"/>
    </location>
</feature>
<dbReference type="EMBL" id="CP003179">
    <property type="protein sequence ID" value="AEW04039.1"/>
    <property type="molecule type" value="Genomic_DNA"/>
</dbReference>
<dbReference type="KEGG" id="sap:Sulac_0491"/>
<dbReference type="AlphaFoldDB" id="G8TYS4"/>
<feature type="domain" description="XdhC Rossmann" evidence="2">
    <location>
        <begin position="183"/>
        <end position="318"/>
    </location>
</feature>
<dbReference type="PANTHER" id="PTHR30388:SF6">
    <property type="entry name" value="XANTHINE DEHYDROGENASE SUBUNIT A-RELATED"/>
    <property type="match status" value="1"/>
</dbReference>
<organism evidence="3 4">
    <name type="scientific">Sulfobacillus acidophilus (strain ATCC 700253 / DSM 10332 / NAL)</name>
    <dbReference type="NCBI Taxonomy" id="679936"/>
    <lineage>
        <taxon>Bacteria</taxon>
        <taxon>Bacillati</taxon>
        <taxon>Bacillota</taxon>
        <taxon>Clostridia</taxon>
        <taxon>Eubacteriales</taxon>
        <taxon>Clostridiales Family XVII. Incertae Sedis</taxon>
        <taxon>Sulfobacillus</taxon>
    </lineage>
</organism>
<gene>
    <name evidence="3" type="ordered locus">Sulac_0491</name>
</gene>
<evidence type="ECO:0000313" key="3">
    <source>
        <dbReference type="EMBL" id="AEW04039.1"/>
    </source>
</evidence>
<dbReference type="InterPro" id="IPR027051">
    <property type="entry name" value="XdhC_Rossmann_dom"/>
</dbReference>
<accession>G8TYS4</accession>
<dbReference type="HOGENOM" id="CLU_041115_1_1_9"/>
<reference evidence="3 4" key="2">
    <citation type="journal article" date="2012" name="Stand. Genomic Sci.">
        <title>Complete genome sequence of the moderately thermophilic mineral-sulfide-oxidizing firmicute Sulfobacillus acidophilus type strain (NAL(T)).</title>
        <authorList>
            <person name="Anderson I."/>
            <person name="Chertkov O."/>
            <person name="Chen A."/>
            <person name="Saunders E."/>
            <person name="Lapidus A."/>
            <person name="Nolan M."/>
            <person name="Lucas S."/>
            <person name="Hammon N."/>
            <person name="Deshpande S."/>
            <person name="Cheng J.F."/>
            <person name="Han C."/>
            <person name="Tapia R."/>
            <person name="Goodwin L.A."/>
            <person name="Pitluck S."/>
            <person name="Liolios K."/>
            <person name="Pagani I."/>
            <person name="Ivanova N."/>
            <person name="Mikhailova N."/>
            <person name="Pati A."/>
            <person name="Palaniappan K."/>
            <person name="Land M."/>
            <person name="Pan C."/>
            <person name="Rohde M."/>
            <person name="Pukall R."/>
            <person name="Goker M."/>
            <person name="Detter J.C."/>
            <person name="Woyke T."/>
            <person name="Bristow J."/>
            <person name="Eisen J.A."/>
            <person name="Markowitz V."/>
            <person name="Hugenholtz P."/>
            <person name="Kyrpides N.C."/>
            <person name="Klenk H.P."/>
            <person name="Mavromatis K."/>
        </authorList>
    </citation>
    <scope>NUCLEOTIDE SEQUENCE [LARGE SCALE GENOMIC DNA]</scope>
    <source>
        <strain evidence="4">ATCC 700253 / DSM 10332 / NAL</strain>
    </source>
</reference>
<keyword evidence="3" id="KW-0560">Oxidoreductase</keyword>
<dbReference type="SUPFAM" id="SSF51735">
    <property type="entry name" value="NAD(P)-binding Rossmann-fold domains"/>
    <property type="match status" value="1"/>
</dbReference>
<evidence type="ECO:0000313" key="4">
    <source>
        <dbReference type="Proteomes" id="UP000005439"/>
    </source>
</evidence>
<evidence type="ECO:0000259" key="1">
    <source>
        <dbReference type="Pfam" id="PF02625"/>
    </source>
</evidence>
<dbReference type="PATRIC" id="fig|679936.5.peg.514"/>
<sequence>MSSIREARQIWELAEEAKASNQAVVLATLITVRGSAYRRPGAKMVMRQDGRMRGTISGGCLEGDLFLHAEAVMVSQKPSLHHYDLTEDEMWGLGIGCKGTVDIWLEPIVWENPFWQAFGEAVKQDSPVLWGAELPEGRRFVWRMDVRAGDVPQWASIPVEGHGADFGVREGFWWDIMRPPQRLVIAGAGHDAEPVARLAHQVGFEVVVLDPRPHVNNADHFPTAEHWVKDAGDVDPSTLQGAYWVIMNHHQRRDEDSIRCAAKTAPRFVGILGPRQRTEEMLAHVGVMPDTLPIHAPVGIDLGAETPDEVAVSIVGELMAYRRGSHGGSLHGRDHIH</sequence>
<dbReference type="Proteomes" id="UP000005439">
    <property type="component" value="Chromosome"/>
</dbReference>
<protein>
    <submittedName>
        <fullName evidence="3">Xanthine dehydrogenase</fullName>
        <ecNumber evidence="3">1.17.1.4</ecNumber>
    </submittedName>
</protein>
<dbReference type="InterPro" id="IPR003777">
    <property type="entry name" value="XdhC_CoxI"/>
</dbReference>
<reference evidence="4" key="1">
    <citation type="submission" date="2011-12" db="EMBL/GenBank/DDBJ databases">
        <title>The complete genome of chromosome of Sulfobacillus acidophilus DSM 10332.</title>
        <authorList>
            <person name="Lucas S."/>
            <person name="Han J."/>
            <person name="Lapidus A."/>
            <person name="Bruce D."/>
            <person name="Goodwin L."/>
            <person name="Pitluck S."/>
            <person name="Peters L."/>
            <person name="Kyrpides N."/>
            <person name="Mavromatis K."/>
            <person name="Ivanova N."/>
            <person name="Mikhailova N."/>
            <person name="Chertkov O."/>
            <person name="Saunders E."/>
            <person name="Detter J.C."/>
            <person name="Tapia R."/>
            <person name="Han C."/>
            <person name="Land M."/>
            <person name="Hauser L."/>
            <person name="Markowitz V."/>
            <person name="Cheng J.-F."/>
            <person name="Hugenholtz P."/>
            <person name="Woyke T."/>
            <person name="Wu D."/>
            <person name="Pukall R."/>
            <person name="Gehrich-Schroeter G."/>
            <person name="Schneider S."/>
            <person name="Klenk H.-P."/>
            <person name="Eisen J.A."/>
        </authorList>
    </citation>
    <scope>NUCLEOTIDE SEQUENCE [LARGE SCALE GENOMIC DNA]</scope>
    <source>
        <strain evidence="4">ATCC 700253 / DSM 10332 / NAL</strain>
    </source>
</reference>
<dbReference type="InterPro" id="IPR036291">
    <property type="entry name" value="NAD(P)-bd_dom_sf"/>
</dbReference>
<keyword evidence="4" id="KW-1185">Reference proteome</keyword>
<proteinExistence type="predicted"/>